<dbReference type="InterPro" id="IPR032816">
    <property type="entry name" value="VTT_dom"/>
</dbReference>
<dbReference type="eggNOG" id="COG0586">
    <property type="taxonomic scope" value="Bacteria"/>
</dbReference>
<evidence type="ECO:0000256" key="3">
    <source>
        <dbReference type="ARBA" id="ARBA00022692"/>
    </source>
</evidence>
<keyword evidence="5 6" id="KW-0472">Membrane</keyword>
<dbReference type="InterPro" id="IPR051311">
    <property type="entry name" value="DedA_domain"/>
</dbReference>
<feature type="transmembrane region" description="Helical" evidence="6">
    <location>
        <begin position="143"/>
        <end position="164"/>
    </location>
</feature>
<feature type="transmembrane region" description="Helical" evidence="6">
    <location>
        <begin position="51"/>
        <end position="74"/>
    </location>
</feature>
<protein>
    <submittedName>
        <fullName evidence="8">SNARE-like domain protein</fullName>
    </submittedName>
</protein>
<evidence type="ECO:0000256" key="5">
    <source>
        <dbReference type="ARBA" id="ARBA00023136"/>
    </source>
</evidence>
<dbReference type="Proteomes" id="UP000003303">
    <property type="component" value="Unassembled WGS sequence"/>
</dbReference>
<proteinExistence type="predicted"/>
<dbReference type="OrthoDB" id="9813426at2"/>
<evidence type="ECO:0000256" key="4">
    <source>
        <dbReference type="ARBA" id="ARBA00022989"/>
    </source>
</evidence>
<dbReference type="PANTHER" id="PTHR42709:SF6">
    <property type="entry name" value="UNDECAPRENYL PHOSPHATE TRANSPORTER A"/>
    <property type="match status" value="1"/>
</dbReference>
<organism evidence="8 9">
    <name type="scientific">Porphyromonas uenonis 60-3</name>
    <dbReference type="NCBI Taxonomy" id="596327"/>
    <lineage>
        <taxon>Bacteria</taxon>
        <taxon>Pseudomonadati</taxon>
        <taxon>Bacteroidota</taxon>
        <taxon>Bacteroidia</taxon>
        <taxon>Bacteroidales</taxon>
        <taxon>Porphyromonadaceae</taxon>
        <taxon>Porphyromonas</taxon>
    </lineage>
</organism>
<dbReference type="STRING" id="596327.PORUE0001_0796"/>
<reference evidence="8 9" key="1">
    <citation type="submission" date="2009-04" db="EMBL/GenBank/DDBJ databases">
        <authorList>
            <person name="Sebastian Y."/>
            <person name="Madupu R."/>
            <person name="Durkin A.S."/>
            <person name="Torralba M."/>
            <person name="Methe B."/>
            <person name="Sutton G.G."/>
            <person name="Strausberg R.L."/>
            <person name="Nelson K.E."/>
        </authorList>
    </citation>
    <scope>NUCLEOTIDE SEQUENCE [LARGE SCALE GENOMIC DNA]</scope>
    <source>
        <strain evidence="8 9">60-3</strain>
    </source>
</reference>
<evidence type="ECO:0000256" key="1">
    <source>
        <dbReference type="ARBA" id="ARBA00004651"/>
    </source>
</evidence>
<feature type="transmembrane region" description="Helical" evidence="6">
    <location>
        <begin position="184"/>
        <end position="205"/>
    </location>
</feature>
<keyword evidence="4 6" id="KW-1133">Transmembrane helix</keyword>
<dbReference type="RefSeq" id="WP_007366246.1">
    <property type="nucleotide sequence ID" value="NZ_ACLR01000242.1"/>
</dbReference>
<evidence type="ECO:0000256" key="6">
    <source>
        <dbReference type="SAM" id="Phobius"/>
    </source>
</evidence>
<dbReference type="GO" id="GO:0005886">
    <property type="term" value="C:plasma membrane"/>
    <property type="evidence" value="ECO:0007669"/>
    <property type="project" value="UniProtKB-SubCell"/>
</dbReference>
<keyword evidence="2" id="KW-1003">Cell membrane</keyword>
<evidence type="ECO:0000313" key="8">
    <source>
        <dbReference type="EMBL" id="EEK15876.1"/>
    </source>
</evidence>
<feature type="domain" description="VTT" evidence="7">
    <location>
        <begin position="37"/>
        <end position="163"/>
    </location>
</feature>
<keyword evidence="9" id="KW-1185">Reference proteome</keyword>
<evidence type="ECO:0000313" key="9">
    <source>
        <dbReference type="Proteomes" id="UP000003303"/>
    </source>
</evidence>
<feature type="transmembrane region" description="Helical" evidence="6">
    <location>
        <begin position="12"/>
        <end position="31"/>
    </location>
</feature>
<sequence>MLEQLTLWFFDHLNYWTVFLLMTIESSFIPFPSEVVVPPAAFLAATGGQMSVVGVLFFATCGAIVGALINYYLAMWLGRPIVYRFAGSRVGRMLLLSPEKLDRANEYFVRKGAVSTFVGRLVPAIRQLISIPAGLSRMPLGAFVGYTALGAGVWNAVLALIGVLLSRVPGIETKEQVVAKASEYSHIIGYSILAIVLLLLAIYIVRQVKRKRRRNLIID</sequence>
<keyword evidence="3 6" id="KW-0812">Transmembrane</keyword>
<dbReference type="AlphaFoldDB" id="C2MEH1"/>
<accession>C2MEH1</accession>
<name>C2MEH1_9PORP</name>
<dbReference type="Pfam" id="PF09335">
    <property type="entry name" value="VTT_dom"/>
    <property type="match status" value="1"/>
</dbReference>
<comment type="caution">
    <text evidence="8">The sequence shown here is derived from an EMBL/GenBank/DDBJ whole genome shotgun (WGS) entry which is preliminary data.</text>
</comment>
<gene>
    <name evidence="8" type="primary">dedA</name>
    <name evidence="8" type="ORF">PORUE0001_0796</name>
</gene>
<dbReference type="EMBL" id="ACLR01000242">
    <property type="protein sequence ID" value="EEK15876.1"/>
    <property type="molecule type" value="Genomic_DNA"/>
</dbReference>
<evidence type="ECO:0000256" key="2">
    <source>
        <dbReference type="ARBA" id="ARBA00022475"/>
    </source>
</evidence>
<evidence type="ECO:0000259" key="7">
    <source>
        <dbReference type="Pfam" id="PF09335"/>
    </source>
</evidence>
<dbReference type="PANTHER" id="PTHR42709">
    <property type="entry name" value="ALKALINE PHOSPHATASE LIKE PROTEIN"/>
    <property type="match status" value="1"/>
</dbReference>
<comment type="subcellular location">
    <subcellularLocation>
        <location evidence="1">Cell membrane</location>
        <topology evidence="1">Multi-pass membrane protein</topology>
    </subcellularLocation>
</comment>